<dbReference type="AlphaFoldDB" id="A0A919JNW2"/>
<evidence type="ECO:0000313" key="2">
    <source>
        <dbReference type="EMBL" id="GIE52635.1"/>
    </source>
</evidence>
<comment type="caution">
    <text evidence="2">The sequence shown here is derived from an EMBL/GenBank/DDBJ whole genome shotgun (WGS) entry which is preliminary data.</text>
</comment>
<dbReference type="NCBIfam" id="TIGR03086">
    <property type="entry name" value="TIGR03086 family metal-binding protein"/>
    <property type="match status" value="1"/>
</dbReference>
<dbReference type="GO" id="GO:0046872">
    <property type="term" value="F:metal ion binding"/>
    <property type="evidence" value="ECO:0007669"/>
    <property type="project" value="InterPro"/>
</dbReference>
<reference evidence="2" key="1">
    <citation type="submission" date="2021-01" db="EMBL/GenBank/DDBJ databases">
        <title>Whole genome shotgun sequence of Actinoplanes nipponensis NBRC 14063.</title>
        <authorList>
            <person name="Komaki H."/>
            <person name="Tamura T."/>
        </authorList>
    </citation>
    <scope>NUCLEOTIDE SEQUENCE</scope>
    <source>
        <strain evidence="2">NBRC 14063</strain>
    </source>
</reference>
<dbReference type="EMBL" id="BOMQ01000072">
    <property type="protein sequence ID" value="GIE52635.1"/>
    <property type="molecule type" value="Genomic_DNA"/>
</dbReference>
<keyword evidence="3" id="KW-1185">Reference proteome</keyword>
<sequence length="201" mass="21524">MADRVPLDFAPPVRQLRSLLLGITDDHLGAPTPCPDWTVGDLLDHLIGLSWAFTQAAQKKSDAPGVDGPPPEPSAAHLSAHWRSRLPVVLEDLAIAWRAPSAWEGTARAGGVTMPATVMGLVAVNELTMHGWDLARATGQEYAADPRLLEPLIEFLSQGPREGTPGMFGPVVAVEEEAELLDQAVSLAGRDPRWRPTSAAH</sequence>
<accession>A0A919JNW2</accession>
<dbReference type="SUPFAM" id="SSF109854">
    <property type="entry name" value="DinB/YfiT-like putative metalloenzymes"/>
    <property type="match status" value="1"/>
</dbReference>
<dbReference type="Pfam" id="PF11716">
    <property type="entry name" value="MDMPI_N"/>
    <property type="match status" value="1"/>
</dbReference>
<name>A0A919JNW2_9ACTN</name>
<protein>
    <submittedName>
        <fullName evidence="2">TIGR03086 family protein</fullName>
    </submittedName>
</protein>
<dbReference type="Gene3D" id="1.20.120.450">
    <property type="entry name" value="dinb family like domain"/>
    <property type="match status" value="1"/>
</dbReference>
<dbReference type="InterPro" id="IPR034660">
    <property type="entry name" value="DinB/YfiT-like"/>
</dbReference>
<dbReference type="RefSeq" id="WP_203774223.1">
    <property type="nucleotide sequence ID" value="NZ_BAAAYJ010000073.1"/>
</dbReference>
<proteinExistence type="predicted"/>
<dbReference type="InterPro" id="IPR024344">
    <property type="entry name" value="MDMPI_metal-binding"/>
</dbReference>
<dbReference type="InterPro" id="IPR017517">
    <property type="entry name" value="Maleyloyr_isom"/>
</dbReference>
<organism evidence="2 3">
    <name type="scientific">Actinoplanes nipponensis</name>
    <dbReference type="NCBI Taxonomy" id="135950"/>
    <lineage>
        <taxon>Bacteria</taxon>
        <taxon>Bacillati</taxon>
        <taxon>Actinomycetota</taxon>
        <taxon>Actinomycetes</taxon>
        <taxon>Micromonosporales</taxon>
        <taxon>Micromonosporaceae</taxon>
        <taxon>Actinoplanes</taxon>
    </lineage>
</organism>
<gene>
    <name evidence="2" type="ORF">Ani05nite_61690</name>
</gene>
<evidence type="ECO:0000313" key="3">
    <source>
        <dbReference type="Proteomes" id="UP000647172"/>
    </source>
</evidence>
<dbReference type="Proteomes" id="UP000647172">
    <property type="component" value="Unassembled WGS sequence"/>
</dbReference>
<dbReference type="NCBIfam" id="TIGR03083">
    <property type="entry name" value="maleylpyruvate isomerase family mycothiol-dependent enzyme"/>
    <property type="match status" value="1"/>
</dbReference>
<feature type="domain" description="Mycothiol-dependent maleylpyruvate isomerase metal-binding" evidence="1">
    <location>
        <begin position="14"/>
        <end position="135"/>
    </location>
</feature>
<dbReference type="InterPro" id="IPR017520">
    <property type="entry name" value="CHP03086"/>
</dbReference>
<evidence type="ECO:0000259" key="1">
    <source>
        <dbReference type="Pfam" id="PF11716"/>
    </source>
</evidence>